<proteinExistence type="predicted"/>
<sequence length="179" mass="20301">MKEYFLVESMEMNAILGLAVVGLIIGIIMQLNDAKKIIIPGQPGKMKRLWNIGYTVIISTALGIYAFMYQQAPATILIIIALIIISRILSVKYYGLAENNIHCEIKLFVNAGGSMGAMFPIRNVHKVSYRRASNATLTNDKMDKVILKFNMNQGEEQRLEFDRSKQQDIENFLQEKELL</sequence>
<keyword evidence="1" id="KW-0812">Transmembrane</keyword>
<accession>A0A1S8KQ92</accession>
<organism evidence="2 3">
    <name type="scientific">Dolosigranulum pigrum</name>
    <dbReference type="NCBI Taxonomy" id="29394"/>
    <lineage>
        <taxon>Bacteria</taxon>
        <taxon>Bacillati</taxon>
        <taxon>Bacillota</taxon>
        <taxon>Bacilli</taxon>
        <taxon>Lactobacillales</taxon>
        <taxon>Carnobacteriaceae</taxon>
        <taxon>Dolosigranulum</taxon>
    </lineage>
</organism>
<feature type="transmembrane region" description="Helical" evidence="1">
    <location>
        <begin position="12"/>
        <end position="29"/>
    </location>
</feature>
<evidence type="ECO:0000313" key="2">
    <source>
        <dbReference type="EMBL" id="OOL81904.1"/>
    </source>
</evidence>
<name>A0A1S8KQ92_9LACT</name>
<feature type="transmembrane region" description="Helical" evidence="1">
    <location>
        <begin position="74"/>
        <end position="96"/>
    </location>
</feature>
<dbReference type="Proteomes" id="UP000190409">
    <property type="component" value="Unassembled WGS sequence"/>
</dbReference>
<gene>
    <name evidence="2" type="ORF">BWX42_09560</name>
</gene>
<dbReference type="AlphaFoldDB" id="A0A1S8KQ92"/>
<protein>
    <submittedName>
        <fullName evidence="2">Uncharacterized protein</fullName>
    </submittedName>
</protein>
<evidence type="ECO:0000313" key="3">
    <source>
        <dbReference type="Proteomes" id="UP000190409"/>
    </source>
</evidence>
<comment type="caution">
    <text evidence="2">The sequence shown here is derived from an EMBL/GenBank/DDBJ whole genome shotgun (WGS) entry which is preliminary data.</text>
</comment>
<keyword evidence="1" id="KW-1133">Transmembrane helix</keyword>
<evidence type="ECO:0000256" key="1">
    <source>
        <dbReference type="SAM" id="Phobius"/>
    </source>
</evidence>
<reference evidence="2 3" key="1">
    <citation type="submission" date="2017-01" db="EMBL/GenBank/DDBJ databases">
        <title>Complete Genome Sequence of Dolosigranulum pigrum isolated from a Patient with interstitial lung disease.</title>
        <authorList>
            <person name="Mukhopadhyay R."/>
            <person name="Joaquin J."/>
            <person name="Hogue R."/>
            <person name="Fitzgerald S."/>
            <person name="Jospin G."/>
            <person name="Eisen J.A."/>
            <person name="Chaturvedi V."/>
        </authorList>
    </citation>
    <scope>NUCLEOTIDE SEQUENCE [LARGE SCALE GENOMIC DNA]</scope>
    <source>
        <strain evidence="2 3">15S00348</strain>
    </source>
</reference>
<feature type="transmembrane region" description="Helical" evidence="1">
    <location>
        <begin position="49"/>
        <end position="68"/>
    </location>
</feature>
<dbReference type="EMBL" id="MUYF01000003">
    <property type="protein sequence ID" value="OOL81904.1"/>
    <property type="molecule type" value="Genomic_DNA"/>
</dbReference>
<keyword evidence="1" id="KW-0472">Membrane</keyword>
<dbReference type="RefSeq" id="WP_077863277.1">
    <property type="nucleotide sequence ID" value="NZ_CAJHJL010000004.1"/>
</dbReference>